<dbReference type="AlphaFoldDB" id="A0AAU9KWY1"/>
<protein>
    <submittedName>
        <fullName evidence="3">Uncharacterized protein</fullName>
    </submittedName>
</protein>
<keyword evidence="2" id="KW-0732">Signal</keyword>
<feature type="compositionally biased region" description="Basic and acidic residues" evidence="1">
    <location>
        <begin position="263"/>
        <end position="282"/>
    </location>
</feature>
<evidence type="ECO:0000313" key="3">
    <source>
        <dbReference type="EMBL" id="CAH0476682.1"/>
    </source>
</evidence>
<evidence type="ECO:0000256" key="2">
    <source>
        <dbReference type="SAM" id="SignalP"/>
    </source>
</evidence>
<feature type="chain" id="PRO_5043874397" evidence="2">
    <location>
        <begin position="20"/>
        <end position="378"/>
    </location>
</feature>
<dbReference type="EMBL" id="CAKKTJ010000158">
    <property type="protein sequence ID" value="CAH0476682.1"/>
    <property type="molecule type" value="Genomic_DNA"/>
</dbReference>
<sequence length="378" mass="40895">MKFTPGLVFAALAVTAAYADTPNTYLRKDDDDLKIDLNELFGDTKNIGKNGKINILDLIGSSLDTEWQKKYLKPQQADSTLAKGDGAYKSVQSKDDLDSEDEGTVLAKSVRGVSKPNIPANPTGDGGDTMTSLGESTSNYDVDSPVNDGAAHKSVKFDDDGMIASGKITVMAELSKQMNEYLDAQEACEAIQSQPVDLGIDNEKFVHPSTGEDPLGKCAKFYSLISKPIDVEKYKYGVEDSLVESGNAYNDASSDDDDEDEETPKVDGKYPLSKDDGIIKDDSDNDDDEETPKVDGDPANKGVPTVHDNEDDADDFYSSKNPKESKKKNASAPSVGHLFVDYGDGVIGDEEDTLVVKDSKGKTLMMENDPTQNDHLQT</sequence>
<organism evidence="3 4">
    <name type="scientific">Peronospora belbahrii</name>
    <dbReference type="NCBI Taxonomy" id="622444"/>
    <lineage>
        <taxon>Eukaryota</taxon>
        <taxon>Sar</taxon>
        <taxon>Stramenopiles</taxon>
        <taxon>Oomycota</taxon>
        <taxon>Peronosporomycetes</taxon>
        <taxon>Peronosporales</taxon>
        <taxon>Peronosporaceae</taxon>
        <taxon>Peronospora</taxon>
    </lineage>
</organism>
<reference evidence="3" key="1">
    <citation type="submission" date="2021-11" db="EMBL/GenBank/DDBJ databases">
        <authorList>
            <person name="Islam A."/>
            <person name="Islam S."/>
            <person name="Flora M.S."/>
            <person name="Rahman M."/>
            <person name="Ziaur R.M."/>
            <person name="Epstein J.H."/>
            <person name="Hassan M."/>
            <person name="Klassen M."/>
            <person name="Woodard K."/>
            <person name="Webb A."/>
            <person name="Webby R.J."/>
            <person name="El Zowalaty M.E."/>
        </authorList>
    </citation>
    <scope>NUCLEOTIDE SEQUENCE</scope>
    <source>
        <strain evidence="3">Pbs3</strain>
    </source>
</reference>
<feature type="compositionally biased region" description="Acidic residues" evidence="1">
    <location>
        <begin position="253"/>
        <end position="262"/>
    </location>
</feature>
<name>A0AAU9KWY1_9STRA</name>
<dbReference type="Proteomes" id="UP001160483">
    <property type="component" value="Unassembled WGS sequence"/>
</dbReference>
<feature type="region of interest" description="Disordered" evidence="1">
    <location>
        <begin position="83"/>
        <end position="102"/>
    </location>
</feature>
<proteinExistence type="predicted"/>
<evidence type="ECO:0000256" key="1">
    <source>
        <dbReference type="SAM" id="MobiDB-lite"/>
    </source>
</evidence>
<feature type="signal peptide" evidence="2">
    <location>
        <begin position="1"/>
        <end position="19"/>
    </location>
</feature>
<comment type="caution">
    <text evidence="3">The sequence shown here is derived from an EMBL/GenBank/DDBJ whole genome shotgun (WGS) entry which is preliminary data.</text>
</comment>
<gene>
    <name evidence="3" type="ORF">PBS003_LOCUS3453</name>
</gene>
<accession>A0AAU9KWY1</accession>
<feature type="compositionally biased region" description="Polar residues" evidence="1">
    <location>
        <begin position="369"/>
        <end position="378"/>
    </location>
</feature>
<feature type="region of interest" description="Disordered" evidence="1">
    <location>
        <begin position="246"/>
        <end position="336"/>
    </location>
</feature>
<evidence type="ECO:0000313" key="4">
    <source>
        <dbReference type="Proteomes" id="UP001160483"/>
    </source>
</evidence>
<feature type="region of interest" description="Disordered" evidence="1">
    <location>
        <begin position="359"/>
        <end position="378"/>
    </location>
</feature>
<feature type="region of interest" description="Disordered" evidence="1">
    <location>
        <begin position="113"/>
        <end position="134"/>
    </location>
</feature>